<dbReference type="CDD" id="cd00082">
    <property type="entry name" value="HisKA"/>
    <property type="match status" value="1"/>
</dbReference>
<protein>
    <recommendedName>
        <fullName evidence="2">histidine kinase</fullName>
        <ecNumber evidence="2">2.7.13.3</ecNumber>
    </recommendedName>
</protein>
<dbReference type="InterPro" id="IPR005467">
    <property type="entry name" value="His_kinase_dom"/>
</dbReference>
<dbReference type="SUPFAM" id="SSF47384">
    <property type="entry name" value="Homodimeric domain of signal transducing histidine kinase"/>
    <property type="match status" value="1"/>
</dbReference>
<dbReference type="Proteomes" id="UP000001989">
    <property type="component" value="Chromosome"/>
</dbReference>
<evidence type="ECO:0000259" key="3">
    <source>
        <dbReference type="PROSITE" id="PS50109"/>
    </source>
</evidence>
<dbReference type="EMBL" id="CP000699">
    <property type="protein sequence ID" value="ABQ70906.1"/>
    <property type="molecule type" value="Genomic_DNA"/>
</dbReference>
<dbReference type="SMART" id="SM00388">
    <property type="entry name" value="HisKA"/>
    <property type="match status" value="1"/>
</dbReference>
<feature type="domain" description="Histidine kinase" evidence="3">
    <location>
        <begin position="398"/>
        <end position="616"/>
    </location>
</feature>
<evidence type="ECO:0000256" key="1">
    <source>
        <dbReference type="ARBA" id="ARBA00000085"/>
    </source>
</evidence>
<dbReference type="InterPro" id="IPR003661">
    <property type="entry name" value="HisK_dim/P_dom"/>
</dbReference>
<dbReference type="InterPro" id="IPR036890">
    <property type="entry name" value="HATPase_C_sf"/>
</dbReference>
<dbReference type="GO" id="GO:0000155">
    <property type="term" value="F:phosphorelay sensor kinase activity"/>
    <property type="evidence" value="ECO:0007669"/>
    <property type="project" value="InterPro"/>
</dbReference>
<evidence type="ECO:0000313" key="4">
    <source>
        <dbReference type="EMBL" id="ABQ70906.1"/>
    </source>
</evidence>
<dbReference type="KEGG" id="swi:Swit_4568"/>
<keyword evidence="4" id="KW-0418">Kinase</keyword>
<proteinExistence type="predicted"/>
<gene>
    <name evidence="4" type="ordered locus">Swit_4568</name>
</gene>
<reference evidence="4 5" key="1">
    <citation type="journal article" date="2010" name="J. Bacteriol.">
        <title>Genome sequence of the dioxin-mineralizing bacterium Sphingomonas wittichii RW1.</title>
        <authorList>
            <person name="Miller T.R."/>
            <person name="Delcher A.L."/>
            <person name="Salzberg S.L."/>
            <person name="Saunders E."/>
            <person name="Detter J.C."/>
            <person name="Halden R.U."/>
        </authorList>
    </citation>
    <scope>NUCLEOTIDE SEQUENCE [LARGE SCALE GENOMIC DNA]</scope>
    <source>
        <strain evidence="5">DSM 6014 / CCUG 31198 / JCM 15750 / NBRC 105917 / EY 4224 / RW1</strain>
    </source>
</reference>
<evidence type="ECO:0000256" key="2">
    <source>
        <dbReference type="ARBA" id="ARBA00012438"/>
    </source>
</evidence>
<keyword evidence="5" id="KW-1185">Reference proteome</keyword>
<comment type="catalytic activity">
    <reaction evidence="1">
        <text>ATP + protein L-histidine = ADP + protein N-phospho-L-histidine.</text>
        <dbReference type="EC" id="2.7.13.3"/>
    </reaction>
</comment>
<keyword evidence="4" id="KW-0808">Transferase</keyword>
<accession>A0A9J9HFS2</accession>
<dbReference type="Gene3D" id="1.10.287.130">
    <property type="match status" value="1"/>
</dbReference>
<sequence>MAETRSRPSGGGSLRFDDMLATLLAQPAPTPEARAILWRQVVDVLAQGRGHRVDDPLVDAPRAVDAYNFLRSVRPEIPVELRLAAGRGLAGRRVPPELVLLFAEDLPHIAAPMLGHVILGGRQWLDLLPRLTPSARNLLRNRRDLGGEVEKALEGFGSSDFLIQGPVETPEASLAPLAAPIEALVAEAQEPEPPVAVAVEELPPAVETAGSQDVPEPVEPAALSAWLDEAAEPLPPSGESQIRDLLSRIETFRSRYPQATLEGEAAGDGGASGRVENFRFETGVDGVICWVQGVPRGPIIGETIAVAAHQTDHGVDGHAAGAYRSRTPFRDARLTIAGQGPASGDWRISAVPFFDPKDGRFSGYRGTARRPRADESAAVMAGGSGPPAEPGLNDSLRHLVHELRTPLNAIIGFSEMIEGQMRGPAAAAYRGRAQEILDQSKKLLGAVEDLDMVAAARTAETPAHGLAAVDAGAILTRLHANFEAVAKERASGLAFRIDSTLPPVAVDAPTVERMLSRLLAATIAMAGEGERISVDLQRDPRRSTHMLLTILRPRSLDGRDEKMLLDPGYNPGGNWPDAPVLGLGFALRLVRNLAIASGGMLEIDATRFYLSLPLGDQSAEQDAV</sequence>
<dbReference type="AlphaFoldDB" id="A0A9J9HFS2"/>
<evidence type="ECO:0000313" key="5">
    <source>
        <dbReference type="Proteomes" id="UP000001989"/>
    </source>
</evidence>
<dbReference type="PROSITE" id="PS50109">
    <property type="entry name" value="HIS_KIN"/>
    <property type="match status" value="1"/>
</dbReference>
<dbReference type="InterPro" id="IPR036097">
    <property type="entry name" value="HisK_dim/P_sf"/>
</dbReference>
<name>A0A9J9HFS2_RHIWR</name>
<dbReference type="Pfam" id="PF00512">
    <property type="entry name" value="HisKA"/>
    <property type="match status" value="1"/>
</dbReference>
<dbReference type="EC" id="2.7.13.3" evidence="2"/>
<organism evidence="4 5">
    <name type="scientific">Rhizorhabdus wittichii (strain DSM 6014 / CCUG 31198 / JCM 15750 / NBRC 105917 / EY 4224 / RW1)</name>
    <name type="common">Sphingomonas wittichii</name>
    <dbReference type="NCBI Taxonomy" id="392499"/>
    <lineage>
        <taxon>Bacteria</taxon>
        <taxon>Pseudomonadati</taxon>
        <taxon>Pseudomonadota</taxon>
        <taxon>Alphaproteobacteria</taxon>
        <taxon>Sphingomonadales</taxon>
        <taxon>Sphingomonadaceae</taxon>
        <taxon>Rhizorhabdus</taxon>
    </lineage>
</organism>
<dbReference type="Gene3D" id="3.30.565.10">
    <property type="entry name" value="Histidine kinase-like ATPase, C-terminal domain"/>
    <property type="match status" value="1"/>
</dbReference>